<evidence type="ECO:0000313" key="2">
    <source>
        <dbReference type="Proteomes" id="UP000886611"/>
    </source>
</evidence>
<gene>
    <name evidence="1" type="primary">Eef1b2</name>
    <name evidence="1" type="ORF">GTO96_0023067</name>
</gene>
<dbReference type="Proteomes" id="UP000886611">
    <property type="component" value="Unassembled WGS sequence"/>
</dbReference>
<dbReference type="InterPro" id="IPR036282">
    <property type="entry name" value="Glutathione-S-Trfase_C_sf"/>
</dbReference>
<sequence length="107" mass="12421">MGFSDLRAPADLMVLNDNFADKSYIEGYVPFQADVVVFEVLSSPLPLDLFHSLRWYNHNRSYEKEKSSLPGVKKPLGKYYIVFIAKPIFLRNNTCTVLKHLQHLYLK</sequence>
<accession>A0A8X7XM02</accession>
<dbReference type="SUPFAM" id="SSF47616">
    <property type="entry name" value="GST C-terminal domain-like"/>
    <property type="match status" value="1"/>
</dbReference>
<organism evidence="1 2">
    <name type="scientific">Polypterus senegalus</name>
    <name type="common">Senegal bichir</name>
    <dbReference type="NCBI Taxonomy" id="55291"/>
    <lineage>
        <taxon>Eukaryota</taxon>
        <taxon>Metazoa</taxon>
        <taxon>Chordata</taxon>
        <taxon>Craniata</taxon>
        <taxon>Vertebrata</taxon>
        <taxon>Euteleostomi</taxon>
        <taxon>Actinopterygii</taxon>
        <taxon>Polypteriformes</taxon>
        <taxon>Polypteridae</taxon>
        <taxon>Polypterus</taxon>
    </lineage>
</organism>
<comment type="caution">
    <text evidence="1">The sequence shown here is derived from an EMBL/GenBank/DDBJ whole genome shotgun (WGS) entry which is preliminary data.</text>
</comment>
<protein>
    <submittedName>
        <fullName evidence="1">EF1B factor</fullName>
    </submittedName>
</protein>
<dbReference type="EMBL" id="JAATIS010000147">
    <property type="protein sequence ID" value="KAG2470014.1"/>
    <property type="molecule type" value="Genomic_DNA"/>
</dbReference>
<reference evidence="1 2" key="1">
    <citation type="journal article" date="2021" name="Cell">
        <title>Tracing the genetic footprints of vertebrate landing in non-teleost ray-finned fishes.</title>
        <authorList>
            <person name="Bi X."/>
            <person name="Wang K."/>
            <person name="Yang L."/>
            <person name="Pan H."/>
            <person name="Jiang H."/>
            <person name="Wei Q."/>
            <person name="Fang M."/>
            <person name="Yu H."/>
            <person name="Zhu C."/>
            <person name="Cai Y."/>
            <person name="He Y."/>
            <person name="Gan X."/>
            <person name="Zeng H."/>
            <person name="Yu D."/>
            <person name="Zhu Y."/>
            <person name="Jiang H."/>
            <person name="Qiu Q."/>
            <person name="Yang H."/>
            <person name="Zhang Y.E."/>
            <person name="Wang W."/>
            <person name="Zhu M."/>
            <person name="He S."/>
            <person name="Zhang G."/>
        </authorList>
    </citation>
    <scope>NUCLEOTIDE SEQUENCE [LARGE SCALE GENOMIC DNA]</scope>
    <source>
        <strain evidence="1">Bchr_013</strain>
    </source>
</reference>
<feature type="non-terminal residue" evidence="1">
    <location>
        <position position="1"/>
    </location>
</feature>
<feature type="non-terminal residue" evidence="1">
    <location>
        <position position="107"/>
    </location>
</feature>
<name>A0A8X7XM02_POLSE</name>
<dbReference type="AlphaFoldDB" id="A0A8X7XM02"/>
<proteinExistence type="predicted"/>
<evidence type="ECO:0000313" key="1">
    <source>
        <dbReference type="EMBL" id="KAG2470014.1"/>
    </source>
</evidence>
<keyword evidence="2" id="KW-1185">Reference proteome</keyword>